<evidence type="ECO:0000313" key="2">
    <source>
        <dbReference type="EMBL" id="QEC72634.1"/>
    </source>
</evidence>
<proteinExistence type="predicted"/>
<keyword evidence="1" id="KW-0472">Membrane</keyword>
<name>A0A5B8VM17_9BACT</name>
<reference evidence="2 3" key="1">
    <citation type="journal article" date="2017" name="Int. J. Syst. Evol. Microbiol.">
        <title>Arachidicoccus ginsenosidivorans sp. nov., with ginsenoside-converting activity isolated from ginseng cultivating soil.</title>
        <authorList>
            <person name="Siddiqi M.Z."/>
            <person name="Aslam Z."/>
            <person name="Im W.T."/>
        </authorList>
    </citation>
    <scope>NUCLEOTIDE SEQUENCE [LARGE SCALE GENOMIC DNA]</scope>
    <source>
        <strain evidence="2 3">Gsoil 809</strain>
    </source>
</reference>
<dbReference type="RefSeq" id="WP_146783420.1">
    <property type="nucleotide sequence ID" value="NZ_CP042434.1"/>
</dbReference>
<keyword evidence="3" id="KW-1185">Reference proteome</keyword>
<dbReference type="EMBL" id="CP042434">
    <property type="protein sequence ID" value="QEC72634.1"/>
    <property type="molecule type" value="Genomic_DNA"/>
</dbReference>
<organism evidence="2 3">
    <name type="scientific">Arachidicoccus ginsenosidivorans</name>
    <dbReference type="NCBI Taxonomy" id="496057"/>
    <lineage>
        <taxon>Bacteria</taxon>
        <taxon>Pseudomonadati</taxon>
        <taxon>Bacteroidota</taxon>
        <taxon>Chitinophagia</taxon>
        <taxon>Chitinophagales</taxon>
        <taxon>Chitinophagaceae</taxon>
        <taxon>Arachidicoccus</taxon>
    </lineage>
</organism>
<protein>
    <recommendedName>
        <fullName evidence="4">DUF3592 domain-containing protein</fullName>
    </recommendedName>
</protein>
<feature type="transmembrane region" description="Helical" evidence="1">
    <location>
        <begin position="95"/>
        <end position="114"/>
    </location>
</feature>
<gene>
    <name evidence="2" type="ORF">FSB73_14060</name>
</gene>
<dbReference type="KEGG" id="agi:FSB73_14060"/>
<evidence type="ECO:0000256" key="1">
    <source>
        <dbReference type="SAM" id="Phobius"/>
    </source>
</evidence>
<keyword evidence="1" id="KW-0812">Transmembrane</keyword>
<keyword evidence="1" id="KW-1133">Transmembrane helix</keyword>
<accession>A0A5B8VM17</accession>
<dbReference type="OrthoDB" id="677566at2"/>
<dbReference type="AlphaFoldDB" id="A0A5B8VM17"/>
<evidence type="ECO:0000313" key="3">
    <source>
        <dbReference type="Proteomes" id="UP000321291"/>
    </source>
</evidence>
<evidence type="ECO:0008006" key="4">
    <source>
        <dbReference type="Google" id="ProtNLM"/>
    </source>
</evidence>
<dbReference type="Proteomes" id="UP000321291">
    <property type="component" value="Chromosome"/>
</dbReference>
<sequence length="148" mass="17296">MNKALFFIFIVVFGLYVPFSRRPDFFDGLKTPAVIHFRLDSSTHKQKPFALFTLNGQTGYSVPAGYLFRSFNEGDKVEVIYENADPTKGAVYSWWGYWITWKELLFCIIGYFVLFQAAKSIVHAPAEEAMEELRNYEKKPKTRKPRYK</sequence>